<keyword evidence="2" id="KW-1185">Reference proteome</keyword>
<organism evidence="1 2">
    <name type="scientific">Puccinia striiformis f. sp. tritici</name>
    <dbReference type="NCBI Taxonomy" id="168172"/>
    <lineage>
        <taxon>Eukaryota</taxon>
        <taxon>Fungi</taxon>
        <taxon>Dikarya</taxon>
        <taxon>Basidiomycota</taxon>
        <taxon>Pucciniomycotina</taxon>
        <taxon>Pucciniomycetes</taxon>
        <taxon>Pucciniales</taxon>
        <taxon>Pucciniaceae</taxon>
        <taxon>Puccinia</taxon>
    </lineage>
</organism>
<dbReference type="EMBL" id="CM045873">
    <property type="protein sequence ID" value="KAI7947410.1"/>
    <property type="molecule type" value="Genomic_DNA"/>
</dbReference>
<proteinExistence type="predicted"/>
<name>A0ACC0E8D4_9BASI</name>
<evidence type="ECO:0000313" key="1">
    <source>
        <dbReference type="EMBL" id="KAI7947410.1"/>
    </source>
</evidence>
<evidence type="ECO:0000313" key="2">
    <source>
        <dbReference type="Proteomes" id="UP001060170"/>
    </source>
</evidence>
<comment type="caution">
    <text evidence="1">The sequence shown here is derived from an EMBL/GenBank/DDBJ whole genome shotgun (WGS) entry which is preliminary data.</text>
</comment>
<reference evidence="2" key="2">
    <citation type="journal article" date="2018" name="Mol. Plant Microbe Interact.">
        <title>Genome sequence resources for the wheat stripe rust pathogen (Puccinia striiformis f. sp. tritici) and the barley stripe rust pathogen (Puccinia striiformis f. sp. hordei).</title>
        <authorList>
            <person name="Xia C."/>
            <person name="Wang M."/>
            <person name="Yin C."/>
            <person name="Cornejo O.E."/>
            <person name="Hulbert S.H."/>
            <person name="Chen X."/>
        </authorList>
    </citation>
    <scope>NUCLEOTIDE SEQUENCE [LARGE SCALE GENOMIC DNA]</scope>
    <source>
        <strain evidence="2">93-210</strain>
    </source>
</reference>
<gene>
    <name evidence="1" type="ORF">MJO28_009318</name>
</gene>
<sequence length="202" mass="22679">MVWILSAVLRILAIPIVIEVIPPIRESTPIELLTSDQPPLINTLTNKHWFANRPRVSLGDRRLVPQKMVYFRNWDTFVSECNKLYEASPVKTRYCTKWRHELGLLVLKVTDDKKCLKFKTRSAVYLNRFELMTRAMIQQMQNVKTGVNEPEVVPISKATASGSKNSTSASTGTALPPSSSTAKDAAGKQPPASKKKKGKKKK</sequence>
<dbReference type="Proteomes" id="UP001060170">
    <property type="component" value="Chromosome 9"/>
</dbReference>
<protein>
    <submittedName>
        <fullName evidence="1">Uncharacterized protein</fullName>
    </submittedName>
</protein>
<reference evidence="1 2" key="3">
    <citation type="journal article" date="2022" name="Microbiol. Spectr.">
        <title>Folding features and dynamics of 3D genome architecture in plant fungal pathogens.</title>
        <authorList>
            <person name="Xia C."/>
        </authorList>
    </citation>
    <scope>NUCLEOTIDE SEQUENCE [LARGE SCALE GENOMIC DNA]</scope>
    <source>
        <strain evidence="1 2">93-210</strain>
    </source>
</reference>
<accession>A0ACC0E8D4</accession>
<reference evidence="2" key="1">
    <citation type="journal article" date="2018" name="BMC Genomics">
        <title>Genomic insights into host adaptation between the wheat stripe rust pathogen (Puccinia striiformis f. sp. tritici) and the barley stripe rust pathogen (Puccinia striiformis f. sp. hordei).</title>
        <authorList>
            <person name="Xia C."/>
            <person name="Wang M."/>
            <person name="Yin C."/>
            <person name="Cornejo O.E."/>
            <person name="Hulbert S.H."/>
            <person name="Chen X."/>
        </authorList>
    </citation>
    <scope>NUCLEOTIDE SEQUENCE [LARGE SCALE GENOMIC DNA]</scope>
    <source>
        <strain evidence="2">93-210</strain>
    </source>
</reference>